<keyword evidence="3" id="KW-1185">Reference proteome</keyword>
<reference evidence="2 3" key="1">
    <citation type="submission" date="2020-08" db="EMBL/GenBank/DDBJ databases">
        <title>The genome sequence of type strain Novosphingobium piscinae KCTC 42194.</title>
        <authorList>
            <person name="Liu Y."/>
        </authorList>
    </citation>
    <scope>NUCLEOTIDE SEQUENCE [LARGE SCALE GENOMIC DNA]</scope>
    <source>
        <strain evidence="2 3">KCTC 42194</strain>
    </source>
</reference>
<protein>
    <submittedName>
        <fullName evidence="2">Uncharacterized protein</fullName>
    </submittedName>
</protein>
<sequence length="46" mass="4742">MDEQRAPATDSSGSVRPIVGIAQTGSNPAPGNRPHLVLARRLTGCS</sequence>
<comment type="caution">
    <text evidence="2">The sequence shown here is derived from an EMBL/GenBank/DDBJ whole genome shotgun (WGS) entry which is preliminary data.</text>
</comment>
<evidence type="ECO:0000313" key="2">
    <source>
        <dbReference type="EMBL" id="MBC2670619.1"/>
    </source>
</evidence>
<dbReference type="Proteomes" id="UP000551327">
    <property type="component" value="Unassembled WGS sequence"/>
</dbReference>
<accession>A0A7X1KRB4</accession>
<dbReference type="AlphaFoldDB" id="A0A7X1KRB4"/>
<gene>
    <name evidence="2" type="ORF">H7F53_15815</name>
</gene>
<dbReference type="EMBL" id="JACLAX010000023">
    <property type="protein sequence ID" value="MBC2670619.1"/>
    <property type="molecule type" value="Genomic_DNA"/>
</dbReference>
<dbReference type="RefSeq" id="WP_185680479.1">
    <property type="nucleotide sequence ID" value="NZ_JACLAX010000023.1"/>
</dbReference>
<evidence type="ECO:0000313" key="3">
    <source>
        <dbReference type="Proteomes" id="UP000551327"/>
    </source>
</evidence>
<name>A0A7X1KRB4_9SPHN</name>
<evidence type="ECO:0000256" key="1">
    <source>
        <dbReference type="SAM" id="MobiDB-lite"/>
    </source>
</evidence>
<proteinExistence type="predicted"/>
<feature type="region of interest" description="Disordered" evidence="1">
    <location>
        <begin position="1"/>
        <end position="34"/>
    </location>
</feature>
<organism evidence="2 3">
    <name type="scientific">Novosphingobium piscinae</name>
    <dbReference type="NCBI Taxonomy" id="1507448"/>
    <lineage>
        <taxon>Bacteria</taxon>
        <taxon>Pseudomonadati</taxon>
        <taxon>Pseudomonadota</taxon>
        <taxon>Alphaproteobacteria</taxon>
        <taxon>Sphingomonadales</taxon>
        <taxon>Sphingomonadaceae</taxon>
        <taxon>Novosphingobium</taxon>
    </lineage>
</organism>